<evidence type="ECO:0000256" key="8">
    <source>
        <dbReference type="ARBA" id="ARBA00022676"/>
    </source>
</evidence>
<dbReference type="EMBL" id="BRXU01000031">
    <property type="protein sequence ID" value="GLC60070.1"/>
    <property type="molecule type" value="Genomic_DNA"/>
</dbReference>
<keyword evidence="11" id="KW-0665">Pyrimidine biosynthesis</keyword>
<dbReference type="NCBIfam" id="TIGR01740">
    <property type="entry name" value="pyrF"/>
    <property type="match status" value="1"/>
</dbReference>
<comment type="similarity">
    <text evidence="4">In the C-terminal section; belongs to the OMP decarboxylase family.</text>
</comment>
<name>A0A9W6BYE8_9CHLO</name>
<accession>A0A9W6BYE8</accession>
<feature type="binding site" evidence="17">
    <location>
        <position position="356"/>
    </location>
    <ligand>
        <name>substrate</name>
    </ligand>
</feature>
<reference evidence="20 21" key="1">
    <citation type="journal article" date="2023" name="Commun. Biol.">
        <title>Reorganization of the ancestral sex-determining regions during the evolution of trioecy in Pleodorina starrii.</title>
        <authorList>
            <person name="Takahashi K."/>
            <person name="Suzuki S."/>
            <person name="Kawai-Toyooka H."/>
            <person name="Yamamoto K."/>
            <person name="Hamaji T."/>
            <person name="Ootsuki R."/>
            <person name="Yamaguchi H."/>
            <person name="Kawachi M."/>
            <person name="Higashiyama T."/>
            <person name="Nozaki H."/>
        </authorList>
    </citation>
    <scope>NUCLEOTIDE SEQUENCE [LARGE SCALE GENOMIC DNA]</scope>
    <source>
        <strain evidence="20 21">NIES-4479</strain>
    </source>
</reference>
<dbReference type="AlphaFoldDB" id="A0A9W6BYE8"/>
<feature type="active site" description="For OMPdecase activity" evidence="16">
    <location>
        <position position="411"/>
    </location>
</feature>
<keyword evidence="13" id="KW-0511">Multifunctional enzyme</keyword>
<feature type="binding site" evidence="17">
    <location>
        <position position="532"/>
    </location>
    <ligand>
        <name>substrate</name>
    </ligand>
</feature>
<evidence type="ECO:0000256" key="3">
    <source>
        <dbReference type="ARBA" id="ARBA00006221"/>
    </source>
</evidence>
<dbReference type="InterPro" id="IPR001754">
    <property type="entry name" value="OMPdeCOase_dom"/>
</dbReference>
<organism evidence="20 21">
    <name type="scientific">Pleodorina starrii</name>
    <dbReference type="NCBI Taxonomy" id="330485"/>
    <lineage>
        <taxon>Eukaryota</taxon>
        <taxon>Viridiplantae</taxon>
        <taxon>Chlorophyta</taxon>
        <taxon>core chlorophytes</taxon>
        <taxon>Chlorophyceae</taxon>
        <taxon>CS clade</taxon>
        <taxon>Chlamydomonadales</taxon>
        <taxon>Volvocaceae</taxon>
        <taxon>Pleodorina</taxon>
    </lineage>
</organism>
<evidence type="ECO:0000256" key="1">
    <source>
        <dbReference type="ARBA" id="ARBA00004861"/>
    </source>
</evidence>
<evidence type="ECO:0000256" key="14">
    <source>
        <dbReference type="ARBA" id="ARBA00049126"/>
    </source>
</evidence>
<proteinExistence type="inferred from homology"/>
<feature type="binding site" evidence="17">
    <location>
        <position position="553"/>
    </location>
    <ligand>
        <name>substrate</name>
    </ligand>
</feature>
<dbReference type="Gene3D" id="3.20.20.70">
    <property type="entry name" value="Aldolase class I"/>
    <property type="match status" value="1"/>
</dbReference>
<dbReference type="InterPro" id="IPR023031">
    <property type="entry name" value="OPRT"/>
</dbReference>
<dbReference type="HAMAP" id="MF_01208">
    <property type="entry name" value="PyrE"/>
    <property type="match status" value="1"/>
</dbReference>
<comment type="catalytic activity">
    <reaction evidence="15">
        <text>orotidine 5'-phosphate + H(+) = UMP + CO2</text>
        <dbReference type="Rhea" id="RHEA:11596"/>
        <dbReference type="ChEBI" id="CHEBI:15378"/>
        <dbReference type="ChEBI" id="CHEBI:16526"/>
        <dbReference type="ChEBI" id="CHEBI:57538"/>
        <dbReference type="ChEBI" id="CHEBI:57865"/>
        <dbReference type="EC" id="4.1.1.23"/>
    </reaction>
</comment>
<protein>
    <recommendedName>
        <fullName evidence="7">Uridine 5'-monophosphate synthase</fullName>
        <ecNumber evidence="5">2.4.2.10</ecNumber>
        <ecNumber evidence="6">4.1.1.23</ecNumber>
    </recommendedName>
</protein>
<evidence type="ECO:0000256" key="6">
    <source>
        <dbReference type="ARBA" id="ARBA00012321"/>
    </source>
</evidence>
<dbReference type="Pfam" id="PF00215">
    <property type="entry name" value="OMPdecase"/>
    <property type="match status" value="1"/>
</dbReference>
<evidence type="ECO:0000256" key="11">
    <source>
        <dbReference type="ARBA" id="ARBA00022975"/>
    </source>
</evidence>
<comment type="catalytic activity">
    <reaction evidence="14">
        <text>orotidine 5'-phosphate + diphosphate = orotate + 5-phospho-alpha-D-ribose 1-diphosphate</text>
        <dbReference type="Rhea" id="RHEA:10380"/>
        <dbReference type="ChEBI" id="CHEBI:30839"/>
        <dbReference type="ChEBI" id="CHEBI:33019"/>
        <dbReference type="ChEBI" id="CHEBI:57538"/>
        <dbReference type="ChEBI" id="CHEBI:58017"/>
        <dbReference type="EC" id="2.4.2.10"/>
    </reaction>
</comment>
<dbReference type="InterPro" id="IPR000836">
    <property type="entry name" value="PRTase_dom"/>
</dbReference>
<dbReference type="EC" id="4.1.1.23" evidence="6"/>
<evidence type="ECO:0000256" key="10">
    <source>
        <dbReference type="ARBA" id="ARBA00022793"/>
    </source>
</evidence>
<feature type="active site" description="For OMPdecase activity" evidence="16">
    <location>
        <position position="409"/>
    </location>
</feature>
<dbReference type="InterPro" id="IPR011060">
    <property type="entry name" value="RibuloseP-bd_barrel"/>
</dbReference>
<feature type="binding site" evidence="17">
    <location>
        <position position="469"/>
    </location>
    <ligand>
        <name>substrate</name>
    </ligand>
</feature>
<dbReference type="SUPFAM" id="SSF53271">
    <property type="entry name" value="PRTase-like"/>
    <property type="match status" value="1"/>
</dbReference>
<dbReference type="SMART" id="SM00934">
    <property type="entry name" value="OMPdecase"/>
    <property type="match status" value="1"/>
</dbReference>
<dbReference type="FunFam" id="3.40.50.2020:FF:000025">
    <property type="entry name" value="Uridine monophosphate synthetase"/>
    <property type="match status" value="1"/>
</dbReference>
<evidence type="ECO:0000256" key="18">
    <source>
        <dbReference type="SAM" id="MobiDB-lite"/>
    </source>
</evidence>
<comment type="pathway">
    <text evidence="1">Pyrimidine metabolism; UMP biosynthesis via de novo pathway; UMP from orotate: step 2/2.</text>
</comment>
<evidence type="ECO:0000256" key="9">
    <source>
        <dbReference type="ARBA" id="ARBA00022679"/>
    </source>
</evidence>
<feature type="active site" description="For OMPdecase activity" evidence="16">
    <location>
        <position position="414"/>
    </location>
</feature>
<feature type="domain" description="Orotidine 5'-phosphate decarboxylase" evidence="19">
    <location>
        <begin position="350"/>
        <end position="568"/>
    </location>
</feature>
<dbReference type="NCBIfam" id="TIGR00336">
    <property type="entry name" value="pyrE"/>
    <property type="match status" value="1"/>
</dbReference>
<dbReference type="Pfam" id="PF00156">
    <property type="entry name" value="Pribosyltran"/>
    <property type="match status" value="1"/>
</dbReference>
<dbReference type="SUPFAM" id="SSF51366">
    <property type="entry name" value="Ribulose-phoshate binding barrel"/>
    <property type="match status" value="1"/>
</dbReference>
<sequence>MHSLKAGSPQRIPRCAPASTRRADGVGTSRAPSEPPTHASPAFRRRGTMVLGLKTIAGFVSKPFRRGPTTRLEAASREPMTQAEIEDLVLKLNKIEAVKFGEFKLKSGLISPVYVDLRVIVSYPDVLEQVSRMMWNAVRGCEYDIICGVPYTALPIATCISLGFGEAMVMRRKEVKDYGTKKAIEGAYRAGQRCLIVEDLVTSGASVLETLEPLKSEGLLVSDVVVLIDREQGGEAHLAAHGLKLHAAFKLSAMLEVLTRHHLVSEELANKVRTFIAENQTSLPGAAAAAPAAAASAPAAAAAPAAAPAPAPSAPTTTTFKRLPYEQRIPLAQNAMAKRCLEVMVRKQTNLSVAADVDTAEEMLELADKVGPYICVFKTHVDIFDKWDDNIAAKLTEIAKKHDFLIFEDRKFADIGNTVLSQYGGGIYKIADWSHITNAHLVPGPGIIDGLKTVGLPKGRGLLLLAEMSSKGTLASGSYTEAVAAAAEQHSDFVMGFISINPAAWKNGPGSPGLLHMTPGVQLAAGGDALGQQYNTPLDAVVVRGSDVIIVGRGVIKAADPAAAAKQYRDAGWEAYKAALM</sequence>
<evidence type="ECO:0000256" key="2">
    <source>
        <dbReference type="ARBA" id="ARBA00004889"/>
    </source>
</evidence>
<evidence type="ECO:0000256" key="4">
    <source>
        <dbReference type="ARBA" id="ARBA00009769"/>
    </source>
</evidence>
<dbReference type="GO" id="GO:0044205">
    <property type="term" value="P:'de novo' UMP biosynthetic process"/>
    <property type="evidence" value="ECO:0007669"/>
    <property type="project" value="InterPro"/>
</dbReference>
<dbReference type="NCBIfam" id="NF010382">
    <property type="entry name" value="PRK13809.1"/>
    <property type="match status" value="1"/>
</dbReference>
<evidence type="ECO:0000256" key="17">
    <source>
        <dbReference type="PIRSR" id="PIRSR614732-2"/>
    </source>
</evidence>
<evidence type="ECO:0000259" key="19">
    <source>
        <dbReference type="SMART" id="SM00934"/>
    </source>
</evidence>
<keyword evidence="12" id="KW-0456">Lyase</keyword>
<evidence type="ECO:0000256" key="15">
    <source>
        <dbReference type="ARBA" id="ARBA00049157"/>
    </source>
</evidence>
<dbReference type="InterPro" id="IPR004467">
    <property type="entry name" value="Or_phspho_trans_dom"/>
</dbReference>
<evidence type="ECO:0000256" key="16">
    <source>
        <dbReference type="PIRSR" id="PIRSR614732-1"/>
    </source>
</evidence>
<dbReference type="InterPro" id="IPR029057">
    <property type="entry name" value="PRTase-like"/>
</dbReference>
<keyword evidence="9" id="KW-0808">Transferase</keyword>
<dbReference type="InterPro" id="IPR018089">
    <property type="entry name" value="OMPdecase_AS"/>
</dbReference>
<evidence type="ECO:0000313" key="21">
    <source>
        <dbReference type="Proteomes" id="UP001165080"/>
    </source>
</evidence>
<feature type="binding site" evidence="17">
    <location>
        <position position="552"/>
    </location>
    <ligand>
        <name>substrate</name>
    </ligand>
</feature>
<gene>
    <name evidence="20" type="primary">PLEST005771</name>
    <name evidence="20" type="ORF">PLESTB_001570000</name>
</gene>
<dbReference type="PANTHER" id="PTHR19278">
    <property type="entry name" value="OROTATE PHOSPHORIBOSYLTRANSFERASE"/>
    <property type="match status" value="1"/>
</dbReference>
<dbReference type="InterPro" id="IPR014732">
    <property type="entry name" value="OMPdecase"/>
</dbReference>
<keyword evidence="8" id="KW-0328">Glycosyltransferase</keyword>
<comment type="similarity">
    <text evidence="3">In the N-terminal section; belongs to the purine/pyrimidine phosphoribosyltransferase family.</text>
</comment>
<dbReference type="EC" id="2.4.2.10" evidence="5"/>
<evidence type="ECO:0000256" key="7">
    <source>
        <dbReference type="ARBA" id="ARBA00015047"/>
    </source>
</evidence>
<dbReference type="Gene3D" id="3.40.50.2020">
    <property type="match status" value="1"/>
</dbReference>
<dbReference type="GO" id="GO:0006207">
    <property type="term" value="P:'de novo' pyrimidine nucleobase biosynthetic process"/>
    <property type="evidence" value="ECO:0007669"/>
    <property type="project" value="InterPro"/>
</dbReference>
<evidence type="ECO:0000256" key="5">
    <source>
        <dbReference type="ARBA" id="ARBA00011971"/>
    </source>
</evidence>
<dbReference type="CDD" id="cd04725">
    <property type="entry name" value="OMP_decarboxylase_like"/>
    <property type="match status" value="1"/>
</dbReference>
<evidence type="ECO:0000256" key="12">
    <source>
        <dbReference type="ARBA" id="ARBA00023239"/>
    </source>
</evidence>
<evidence type="ECO:0000256" key="13">
    <source>
        <dbReference type="ARBA" id="ARBA00023268"/>
    </source>
</evidence>
<dbReference type="InterPro" id="IPR013785">
    <property type="entry name" value="Aldolase_TIM"/>
</dbReference>
<dbReference type="FunFam" id="3.20.20.70:FF:000092">
    <property type="entry name" value="Uridine monophosphate synthetase"/>
    <property type="match status" value="1"/>
</dbReference>
<dbReference type="PANTHER" id="PTHR19278:SF9">
    <property type="entry name" value="URIDINE 5'-MONOPHOSPHATE SYNTHASE"/>
    <property type="match status" value="1"/>
</dbReference>
<dbReference type="GO" id="GO:0004590">
    <property type="term" value="F:orotidine-5'-phosphate decarboxylase activity"/>
    <property type="evidence" value="ECO:0007669"/>
    <property type="project" value="UniProtKB-EC"/>
</dbReference>
<comment type="caution">
    <text evidence="20">The sequence shown here is derived from an EMBL/GenBank/DDBJ whole genome shotgun (WGS) entry which is preliminary data.</text>
</comment>
<dbReference type="GO" id="GO:0004588">
    <property type="term" value="F:orotate phosphoribosyltransferase activity"/>
    <property type="evidence" value="ECO:0007669"/>
    <property type="project" value="UniProtKB-EC"/>
</dbReference>
<comment type="pathway">
    <text evidence="2">Pyrimidine metabolism; UMP biosynthesis via de novo pathway; UMP from orotate: step 1/2.</text>
</comment>
<dbReference type="PROSITE" id="PS00156">
    <property type="entry name" value="OMPDECASE"/>
    <property type="match status" value="1"/>
</dbReference>
<keyword evidence="21" id="KW-1185">Reference proteome</keyword>
<feature type="region of interest" description="Disordered" evidence="18">
    <location>
        <begin position="1"/>
        <end position="44"/>
    </location>
</feature>
<feature type="binding site" evidence="17">
    <location>
        <position position="378"/>
    </location>
    <ligand>
        <name>substrate</name>
    </ligand>
</feature>
<keyword evidence="10" id="KW-0210">Decarboxylase</keyword>
<evidence type="ECO:0000313" key="20">
    <source>
        <dbReference type="EMBL" id="GLC60070.1"/>
    </source>
</evidence>
<dbReference type="CDD" id="cd06223">
    <property type="entry name" value="PRTases_typeI"/>
    <property type="match status" value="1"/>
</dbReference>
<dbReference type="Proteomes" id="UP001165080">
    <property type="component" value="Unassembled WGS sequence"/>
</dbReference>